<reference evidence="7 8" key="1">
    <citation type="submission" date="2018-05" db="EMBL/GenBank/DDBJ databases">
        <title>complete genome sequence of Aquabacterium olei NBRC 110486.</title>
        <authorList>
            <person name="Tang B."/>
            <person name="Chang J."/>
            <person name="Zhang L."/>
            <person name="Yang H."/>
        </authorList>
    </citation>
    <scope>NUCLEOTIDE SEQUENCE [LARGE SCALE GENOMIC DNA]</scope>
    <source>
        <strain evidence="7 8">NBRC 110486</strain>
    </source>
</reference>
<keyword evidence="3 6" id="KW-0540">Nuclease</keyword>
<dbReference type="Gene3D" id="1.10.287.1040">
    <property type="entry name" value="Exonuclease VII, small subunit"/>
    <property type="match status" value="1"/>
</dbReference>
<dbReference type="InterPro" id="IPR037004">
    <property type="entry name" value="Exonuc_VII_ssu_sf"/>
</dbReference>
<keyword evidence="8" id="KW-1185">Reference proteome</keyword>
<keyword evidence="5 6" id="KW-0269">Exonuclease</keyword>
<dbReference type="HAMAP" id="MF_00337">
    <property type="entry name" value="Exonuc_7_S"/>
    <property type="match status" value="1"/>
</dbReference>
<dbReference type="NCBIfam" id="NF002141">
    <property type="entry name" value="PRK00977.1-5"/>
    <property type="match status" value="1"/>
</dbReference>
<dbReference type="NCBIfam" id="TIGR01280">
    <property type="entry name" value="xseB"/>
    <property type="match status" value="1"/>
</dbReference>
<dbReference type="GO" id="GO:0008855">
    <property type="term" value="F:exodeoxyribonuclease VII activity"/>
    <property type="evidence" value="ECO:0007669"/>
    <property type="project" value="UniProtKB-UniRule"/>
</dbReference>
<evidence type="ECO:0000256" key="1">
    <source>
        <dbReference type="ARBA" id="ARBA00009998"/>
    </source>
</evidence>
<sequence length="85" mass="9000">MAKSSAGGAGSLPAEVALPATYEAALAELEQLVGQMESGALPLEQLLGSYQRGAQLLQFCRTRLEAVEAQVKLLEDGQLKPWDDA</sequence>
<dbReference type="GO" id="GO:0005829">
    <property type="term" value="C:cytosol"/>
    <property type="evidence" value="ECO:0007669"/>
    <property type="project" value="TreeGrafter"/>
</dbReference>
<comment type="function">
    <text evidence="6">Bidirectionally degrades single-stranded DNA into large acid-insoluble oligonucleotides, which are then degraded further into small acid-soluble oligonucleotides.</text>
</comment>
<evidence type="ECO:0000313" key="8">
    <source>
        <dbReference type="Proteomes" id="UP000244892"/>
    </source>
</evidence>
<keyword evidence="2 6" id="KW-0963">Cytoplasm</keyword>
<dbReference type="RefSeq" id="WP_109034751.1">
    <property type="nucleotide sequence ID" value="NZ_CP029210.1"/>
</dbReference>
<dbReference type="PANTHER" id="PTHR34137:SF1">
    <property type="entry name" value="EXODEOXYRIBONUCLEASE 7 SMALL SUBUNIT"/>
    <property type="match status" value="1"/>
</dbReference>
<dbReference type="InterPro" id="IPR003761">
    <property type="entry name" value="Exonuc_VII_S"/>
</dbReference>
<name>A0A2U8FNY5_9BURK</name>
<dbReference type="GO" id="GO:0006308">
    <property type="term" value="P:DNA catabolic process"/>
    <property type="evidence" value="ECO:0007669"/>
    <property type="project" value="UniProtKB-UniRule"/>
</dbReference>
<dbReference type="GO" id="GO:0009318">
    <property type="term" value="C:exodeoxyribonuclease VII complex"/>
    <property type="evidence" value="ECO:0007669"/>
    <property type="project" value="UniProtKB-UniRule"/>
</dbReference>
<dbReference type="PANTHER" id="PTHR34137">
    <property type="entry name" value="EXODEOXYRIBONUCLEASE 7 SMALL SUBUNIT"/>
    <property type="match status" value="1"/>
</dbReference>
<dbReference type="SUPFAM" id="SSF116842">
    <property type="entry name" value="XseB-like"/>
    <property type="match status" value="1"/>
</dbReference>
<comment type="similarity">
    <text evidence="1 6">Belongs to the XseB family.</text>
</comment>
<dbReference type="OrthoDB" id="287668at2"/>
<dbReference type="KEGG" id="aon:DEH84_03320"/>
<evidence type="ECO:0000256" key="4">
    <source>
        <dbReference type="ARBA" id="ARBA00022801"/>
    </source>
</evidence>
<gene>
    <name evidence="6" type="primary">xseB</name>
    <name evidence="7" type="ORF">DEH84_03320</name>
</gene>
<evidence type="ECO:0000256" key="6">
    <source>
        <dbReference type="HAMAP-Rule" id="MF_00337"/>
    </source>
</evidence>
<evidence type="ECO:0000256" key="2">
    <source>
        <dbReference type="ARBA" id="ARBA00022490"/>
    </source>
</evidence>
<comment type="catalytic activity">
    <reaction evidence="6">
        <text>Exonucleolytic cleavage in either 5'- to 3'- or 3'- to 5'-direction to yield nucleoside 5'-phosphates.</text>
        <dbReference type="EC" id="3.1.11.6"/>
    </reaction>
</comment>
<evidence type="ECO:0000256" key="3">
    <source>
        <dbReference type="ARBA" id="ARBA00022722"/>
    </source>
</evidence>
<evidence type="ECO:0000313" key="7">
    <source>
        <dbReference type="EMBL" id="AWI52558.1"/>
    </source>
</evidence>
<protein>
    <recommendedName>
        <fullName evidence="6">Exodeoxyribonuclease 7 small subunit</fullName>
        <ecNumber evidence="6">3.1.11.6</ecNumber>
    </recommendedName>
    <alternativeName>
        <fullName evidence="6">Exodeoxyribonuclease VII small subunit</fullName>
        <shortName evidence="6">Exonuclease VII small subunit</shortName>
    </alternativeName>
</protein>
<keyword evidence="4 6" id="KW-0378">Hydrolase</keyword>
<dbReference type="AlphaFoldDB" id="A0A2U8FNY5"/>
<accession>A0A2U8FNY5</accession>
<dbReference type="Proteomes" id="UP000244892">
    <property type="component" value="Chromosome"/>
</dbReference>
<dbReference type="EMBL" id="CP029210">
    <property type="protein sequence ID" value="AWI52558.1"/>
    <property type="molecule type" value="Genomic_DNA"/>
</dbReference>
<organism evidence="7 8">
    <name type="scientific">Aquabacterium olei</name>
    <dbReference type="NCBI Taxonomy" id="1296669"/>
    <lineage>
        <taxon>Bacteria</taxon>
        <taxon>Pseudomonadati</taxon>
        <taxon>Pseudomonadota</taxon>
        <taxon>Betaproteobacteria</taxon>
        <taxon>Burkholderiales</taxon>
        <taxon>Aquabacterium</taxon>
    </lineage>
</organism>
<evidence type="ECO:0000256" key="5">
    <source>
        <dbReference type="ARBA" id="ARBA00022839"/>
    </source>
</evidence>
<dbReference type="EC" id="3.1.11.6" evidence="6"/>
<dbReference type="Pfam" id="PF02609">
    <property type="entry name" value="Exonuc_VII_S"/>
    <property type="match status" value="1"/>
</dbReference>
<comment type="subcellular location">
    <subcellularLocation>
        <location evidence="6">Cytoplasm</location>
    </subcellularLocation>
</comment>
<proteinExistence type="inferred from homology"/>
<comment type="subunit">
    <text evidence="6">Heterooligomer composed of large and small subunits.</text>
</comment>